<protein>
    <submittedName>
        <fullName evidence="3">Plasmid stabilization system protein ParE</fullName>
    </submittedName>
</protein>
<evidence type="ECO:0000256" key="1">
    <source>
        <dbReference type="ARBA" id="ARBA00006226"/>
    </source>
</evidence>
<dbReference type="PANTHER" id="PTHR33755">
    <property type="entry name" value="TOXIN PARE1-RELATED"/>
    <property type="match status" value="1"/>
</dbReference>
<keyword evidence="4" id="KW-1185">Reference proteome</keyword>
<evidence type="ECO:0000256" key="2">
    <source>
        <dbReference type="ARBA" id="ARBA00022649"/>
    </source>
</evidence>
<dbReference type="OrthoDB" id="1362197at2"/>
<dbReference type="InterPro" id="IPR035093">
    <property type="entry name" value="RelE/ParE_toxin_dom_sf"/>
</dbReference>
<dbReference type="InterPro" id="IPR007712">
    <property type="entry name" value="RelE/ParE_toxin"/>
</dbReference>
<dbReference type="STRING" id="223786.SAMN05216234_1533"/>
<keyword evidence="2" id="KW-1277">Toxin-antitoxin system</keyword>
<gene>
    <name evidence="3" type="ORF">SAMN05216234_1533</name>
</gene>
<proteinExistence type="inferred from homology"/>
<dbReference type="Gene3D" id="3.30.2310.20">
    <property type="entry name" value="RelE-like"/>
    <property type="match status" value="1"/>
</dbReference>
<dbReference type="Pfam" id="PF05016">
    <property type="entry name" value="ParE_toxin"/>
    <property type="match status" value="1"/>
</dbReference>
<dbReference type="Proteomes" id="UP000199227">
    <property type="component" value="Unassembled WGS sequence"/>
</dbReference>
<evidence type="ECO:0000313" key="3">
    <source>
        <dbReference type="EMBL" id="SFP89124.1"/>
    </source>
</evidence>
<evidence type="ECO:0000313" key="4">
    <source>
        <dbReference type="Proteomes" id="UP000199227"/>
    </source>
</evidence>
<dbReference type="AlphaFoldDB" id="A0A1I5U1H3"/>
<dbReference type="InterPro" id="IPR051803">
    <property type="entry name" value="TA_system_RelE-like_toxin"/>
</dbReference>
<dbReference type="RefSeq" id="WP_092914016.1">
    <property type="nucleotide sequence ID" value="NZ_FOXB01000053.1"/>
</dbReference>
<dbReference type="EMBL" id="FOXB01000053">
    <property type="protein sequence ID" value="SFP89124.1"/>
    <property type="molecule type" value="Genomic_DNA"/>
</dbReference>
<accession>A0A1I5U1H3</accession>
<name>A0A1I5U1H3_9BACT</name>
<reference evidence="3 4" key="1">
    <citation type="submission" date="2016-10" db="EMBL/GenBank/DDBJ databases">
        <authorList>
            <person name="de Groot N.N."/>
        </authorList>
    </citation>
    <scope>NUCLEOTIDE SEQUENCE [LARGE SCALE GENOMIC DNA]</scope>
    <source>
        <strain evidence="3 4">EP1-55-1</strain>
    </source>
</reference>
<sequence>MKIIYSKQAKEQLLNIKKFISKDNKEVANKYLLKIKRKIELISHYPYIGKINTTINKENIRDFVVCGYKVIYKINDDSINILAIYKYIDFDEKEIV</sequence>
<dbReference type="SUPFAM" id="SSF143011">
    <property type="entry name" value="RelE-like"/>
    <property type="match status" value="1"/>
</dbReference>
<comment type="similarity">
    <text evidence="1">Belongs to the RelE toxin family.</text>
</comment>
<organism evidence="3 4">
    <name type="scientific">Hydrogenimonas thermophila</name>
    <dbReference type="NCBI Taxonomy" id="223786"/>
    <lineage>
        <taxon>Bacteria</taxon>
        <taxon>Pseudomonadati</taxon>
        <taxon>Campylobacterota</taxon>
        <taxon>Epsilonproteobacteria</taxon>
        <taxon>Campylobacterales</taxon>
        <taxon>Hydrogenimonadaceae</taxon>
        <taxon>Hydrogenimonas</taxon>
    </lineage>
</organism>